<comment type="caution">
    <text evidence="9">The sequence shown here is derived from an EMBL/GenBank/DDBJ whole genome shotgun (WGS) entry which is preliminary data.</text>
</comment>
<comment type="subcellular location">
    <subcellularLocation>
        <location evidence="1">Cell membrane</location>
        <topology evidence="1">Multi-pass membrane protein</topology>
    </subcellularLocation>
</comment>
<feature type="transmembrane region" description="Helical" evidence="7">
    <location>
        <begin position="192"/>
        <end position="213"/>
    </location>
</feature>
<evidence type="ECO:0000256" key="5">
    <source>
        <dbReference type="ARBA" id="ARBA00023136"/>
    </source>
</evidence>
<feature type="transmembrane region" description="Helical" evidence="7">
    <location>
        <begin position="282"/>
        <end position="305"/>
    </location>
</feature>
<proteinExistence type="predicted"/>
<name>A0ABV6NZZ9_9ACTN</name>
<feature type="transmembrane region" description="Helical" evidence="7">
    <location>
        <begin position="317"/>
        <end position="337"/>
    </location>
</feature>
<keyword evidence="4 7" id="KW-1133">Transmembrane helix</keyword>
<dbReference type="PANTHER" id="PTHR23519:SF1">
    <property type="entry name" value="AUTOPHAGY-RELATED PROTEIN 22"/>
    <property type="match status" value="1"/>
</dbReference>
<evidence type="ECO:0000256" key="3">
    <source>
        <dbReference type="ARBA" id="ARBA00022692"/>
    </source>
</evidence>
<feature type="transmembrane region" description="Helical" evidence="7">
    <location>
        <begin position="151"/>
        <end position="171"/>
    </location>
</feature>
<dbReference type="Pfam" id="PF11700">
    <property type="entry name" value="ATG22"/>
    <property type="match status" value="1"/>
</dbReference>
<feature type="transmembrane region" description="Helical" evidence="7">
    <location>
        <begin position="373"/>
        <end position="392"/>
    </location>
</feature>
<evidence type="ECO:0000256" key="6">
    <source>
        <dbReference type="SAM" id="MobiDB-lite"/>
    </source>
</evidence>
<gene>
    <name evidence="9" type="ORF">ACFFHU_16985</name>
</gene>
<dbReference type="PANTHER" id="PTHR23519">
    <property type="entry name" value="AUTOPHAGY-RELATED PROTEIN 22"/>
    <property type="match status" value="1"/>
</dbReference>
<dbReference type="SUPFAM" id="SSF103473">
    <property type="entry name" value="MFS general substrate transporter"/>
    <property type="match status" value="1"/>
</dbReference>
<dbReference type="RefSeq" id="WP_377340044.1">
    <property type="nucleotide sequence ID" value="NZ_JBHLUE010000012.1"/>
</dbReference>
<evidence type="ECO:0000256" key="7">
    <source>
        <dbReference type="SAM" id="Phobius"/>
    </source>
</evidence>
<feature type="transmembrane region" description="Helical" evidence="7">
    <location>
        <begin position="127"/>
        <end position="145"/>
    </location>
</feature>
<evidence type="ECO:0000256" key="4">
    <source>
        <dbReference type="ARBA" id="ARBA00022989"/>
    </source>
</evidence>
<evidence type="ECO:0000313" key="10">
    <source>
        <dbReference type="Proteomes" id="UP001589894"/>
    </source>
</evidence>
<dbReference type="Gene3D" id="1.20.1250.20">
    <property type="entry name" value="MFS general substrate transporter like domains"/>
    <property type="match status" value="1"/>
</dbReference>
<feature type="compositionally biased region" description="Low complexity" evidence="6">
    <location>
        <begin position="1"/>
        <end position="14"/>
    </location>
</feature>
<accession>A0ABV6NZZ9</accession>
<keyword evidence="2" id="KW-0813">Transport</keyword>
<dbReference type="EMBL" id="JBHLUE010000012">
    <property type="protein sequence ID" value="MFC0565822.1"/>
    <property type="molecule type" value="Genomic_DNA"/>
</dbReference>
<evidence type="ECO:0000256" key="2">
    <source>
        <dbReference type="ARBA" id="ARBA00022448"/>
    </source>
</evidence>
<dbReference type="InterPro" id="IPR036259">
    <property type="entry name" value="MFS_trans_sf"/>
</dbReference>
<evidence type="ECO:0000313" key="9">
    <source>
        <dbReference type="EMBL" id="MFC0565822.1"/>
    </source>
</evidence>
<evidence type="ECO:0000256" key="1">
    <source>
        <dbReference type="ARBA" id="ARBA00004651"/>
    </source>
</evidence>
<dbReference type="PROSITE" id="PS50850">
    <property type="entry name" value="MFS"/>
    <property type="match status" value="1"/>
</dbReference>
<feature type="transmembrane region" description="Helical" evidence="7">
    <location>
        <begin position="440"/>
        <end position="459"/>
    </location>
</feature>
<feature type="transmembrane region" description="Helical" evidence="7">
    <location>
        <begin position="95"/>
        <end position="115"/>
    </location>
</feature>
<feature type="domain" description="Major facilitator superfamily (MFS) profile" evidence="8">
    <location>
        <begin position="282"/>
        <end position="476"/>
    </location>
</feature>
<organism evidence="9 10">
    <name type="scientific">Plantactinospora siamensis</name>
    <dbReference type="NCBI Taxonomy" id="555372"/>
    <lineage>
        <taxon>Bacteria</taxon>
        <taxon>Bacillati</taxon>
        <taxon>Actinomycetota</taxon>
        <taxon>Actinomycetes</taxon>
        <taxon>Micromonosporales</taxon>
        <taxon>Micromonosporaceae</taxon>
        <taxon>Plantactinospora</taxon>
    </lineage>
</organism>
<keyword evidence="3 7" id="KW-0812">Transmembrane</keyword>
<evidence type="ECO:0000259" key="8">
    <source>
        <dbReference type="PROSITE" id="PS50850"/>
    </source>
</evidence>
<keyword evidence="5 7" id="KW-0472">Membrane</keyword>
<dbReference type="InterPro" id="IPR024671">
    <property type="entry name" value="Atg22-like"/>
</dbReference>
<feature type="region of interest" description="Disordered" evidence="6">
    <location>
        <begin position="1"/>
        <end position="31"/>
    </location>
</feature>
<dbReference type="InterPro" id="IPR050495">
    <property type="entry name" value="ATG22/LtaA_families"/>
</dbReference>
<sequence length="476" mass="50396">MVSPADAADASDAPGPTPVRPDAAGPAPAASTRRERTGWYFYDWANSAFSTTVVTVFLGPFLTSVTERAAGCAVDADTCSGTVHPLGITVAPGAYFPYLVSLSVLLTVFALPVMGAVADRSPHKKRLLAGAAFLGAAATAGFAFVTGDRYLLGGVLFLIANIAFGASVVVYNSFLPQLGGPDDRDAISSRGWALGYLGGGLLLAANLVAVTLLSRHDDAQRTLDLARWCIVSAGVWWAVFTLVPLRWLREHPALEATTAGNVLTDGFRQLGRTLRGLRTYPLTLFFLLAFLVYNDGIQTVIALASQYGTKELRLTQSTLIVTILLVQFLAFGGALLLGALARRIGAWKTVLLSLVLWTVVIIAAFRLPAEAPVPFLVLGAAIGLVLGGSQALSRSLFSQLIPAGKEGEYYGFYEISDKGTSWLGPLAFGLVYQLTASYRVGLVSLLIFFVVGFALLAAVPMRRAVLAAGNTPPRLL</sequence>
<keyword evidence="10" id="KW-1185">Reference proteome</keyword>
<feature type="transmembrane region" description="Helical" evidence="7">
    <location>
        <begin position="349"/>
        <end position="367"/>
    </location>
</feature>
<reference evidence="9 10" key="1">
    <citation type="submission" date="2024-09" db="EMBL/GenBank/DDBJ databases">
        <authorList>
            <person name="Sun Q."/>
            <person name="Mori K."/>
        </authorList>
    </citation>
    <scope>NUCLEOTIDE SEQUENCE [LARGE SCALE GENOMIC DNA]</scope>
    <source>
        <strain evidence="9 10">TBRC 2205</strain>
    </source>
</reference>
<dbReference type="Proteomes" id="UP001589894">
    <property type="component" value="Unassembled WGS sequence"/>
</dbReference>
<dbReference type="InterPro" id="IPR020846">
    <property type="entry name" value="MFS_dom"/>
</dbReference>
<protein>
    <submittedName>
        <fullName evidence="9">MFS transporter</fullName>
    </submittedName>
</protein>